<keyword evidence="7" id="KW-1185">Reference proteome</keyword>
<feature type="transmembrane region" description="Helical" evidence="5">
    <location>
        <begin position="12"/>
        <end position="32"/>
    </location>
</feature>
<comment type="subcellular location">
    <subcellularLocation>
        <location evidence="1">Membrane</location>
        <topology evidence="1">Multi-pass membrane protein</topology>
    </subcellularLocation>
</comment>
<feature type="transmembrane region" description="Helical" evidence="5">
    <location>
        <begin position="115"/>
        <end position="136"/>
    </location>
</feature>
<dbReference type="Proteomes" id="UP000231358">
    <property type="component" value="Unassembled WGS sequence"/>
</dbReference>
<evidence type="ECO:0008006" key="8">
    <source>
        <dbReference type="Google" id="ProtNLM"/>
    </source>
</evidence>
<keyword evidence="3 5" id="KW-1133">Transmembrane helix</keyword>
<feature type="transmembrane region" description="Helical" evidence="5">
    <location>
        <begin position="191"/>
        <end position="211"/>
    </location>
</feature>
<name>A0A2G7G6Y1_9EURO</name>
<dbReference type="AlphaFoldDB" id="A0A2G7G6Y1"/>
<reference evidence="6 7" key="1">
    <citation type="submission" date="2017-05" db="EMBL/GenBank/DDBJ databases">
        <title>Genome sequence for an aflatoxigenic pathogen of Argentinian peanut, Aspergillus arachidicola.</title>
        <authorList>
            <person name="Moore G."/>
            <person name="Beltz S.B."/>
            <person name="Mack B.M."/>
        </authorList>
    </citation>
    <scope>NUCLEOTIDE SEQUENCE [LARGE SCALE GENOMIC DNA]</scope>
    <source>
        <strain evidence="6 7">CBS 117610</strain>
    </source>
</reference>
<accession>A0A2G7G6Y1</accession>
<evidence type="ECO:0000256" key="4">
    <source>
        <dbReference type="ARBA" id="ARBA00023136"/>
    </source>
</evidence>
<dbReference type="PANTHER" id="PTHR31465:SF1">
    <property type="entry name" value="PROTEIN RTA1-RELATED"/>
    <property type="match status" value="1"/>
</dbReference>
<keyword evidence="2 5" id="KW-0812">Transmembrane</keyword>
<dbReference type="PANTHER" id="PTHR31465">
    <property type="entry name" value="PROTEIN RTA1-RELATED"/>
    <property type="match status" value="1"/>
</dbReference>
<proteinExistence type="predicted"/>
<comment type="caution">
    <text evidence="6">The sequence shown here is derived from an EMBL/GenBank/DDBJ whole genome shotgun (WGS) entry which is preliminary data.</text>
</comment>
<evidence type="ECO:0000313" key="7">
    <source>
        <dbReference type="Proteomes" id="UP000231358"/>
    </source>
</evidence>
<keyword evidence="4 5" id="KW-0472">Membrane</keyword>
<dbReference type="GO" id="GO:0016020">
    <property type="term" value="C:membrane"/>
    <property type="evidence" value="ECO:0007669"/>
    <property type="project" value="UniProtKB-SubCell"/>
</dbReference>
<evidence type="ECO:0000256" key="5">
    <source>
        <dbReference type="SAM" id="Phobius"/>
    </source>
</evidence>
<dbReference type="Pfam" id="PF04479">
    <property type="entry name" value="RTA1"/>
    <property type="match status" value="1"/>
</dbReference>
<gene>
    <name evidence="6" type="ORF">AARAC_000958</name>
</gene>
<feature type="transmembrane region" description="Helical" evidence="5">
    <location>
        <begin position="148"/>
        <end position="165"/>
    </location>
</feature>
<sequence length="282" mass="31843">MSSTAYYPYTPDVLFAIIGVVVYTILAGIHAFQVVSKEAWDGSFMVLGCLAQAMGCGARLISSWDIHDKWSWAAQKLLLLWGPALIMSTVSLSSSEFAKAYKANSFVPPRIARPLYFSLNTVLLLLMSLSAFMEVATAENEVQAGREFLRAVLIIRLVFWTFILLDNTASHNDHHYKPGDNVHLTPKSEEYYLVLRGFLFIAVIHNIMQLLRLYSGPDGFMNATEWPLYAFDIYLGTRPLLEWRIWYRPGESKKVVGRKDVQSQYIGNARGRGPSFGRITVC</sequence>
<feature type="transmembrane region" description="Helical" evidence="5">
    <location>
        <begin position="44"/>
        <end position="66"/>
    </location>
</feature>
<dbReference type="InterPro" id="IPR007568">
    <property type="entry name" value="RTA1"/>
</dbReference>
<dbReference type="EMBL" id="NEXV01000098">
    <property type="protein sequence ID" value="PIG88587.1"/>
    <property type="molecule type" value="Genomic_DNA"/>
</dbReference>
<organism evidence="6 7">
    <name type="scientific">Aspergillus arachidicola</name>
    <dbReference type="NCBI Taxonomy" id="656916"/>
    <lineage>
        <taxon>Eukaryota</taxon>
        <taxon>Fungi</taxon>
        <taxon>Dikarya</taxon>
        <taxon>Ascomycota</taxon>
        <taxon>Pezizomycotina</taxon>
        <taxon>Eurotiomycetes</taxon>
        <taxon>Eurotiomycetidae</taxon>
        <taxon>Eurotiales</taxon>
        <taxon>Aspergillaceae</taxon>
        <taxon>Aspergillus</taxon>
        <taxon>Aspergillus subgen. Circumdati</taxon>
    </lineage>
</organism>
<evidence type="ECO:0000256" key="2">
    <source>
        <dbReference type="ARBA" id="ARBA00022692"/>
    </source>
</evidence>
<evidence type="ECO:0000313" key="6">
    <source>
        <dbReference type="EMBL" id="PIG88587.1"/>
    </source>
</evidence>
<evidence type="ECO:0000256" key="1">
    <source>
        <dbReference type="ARBA" id="ARBA00004141"/>
    </source>
</evidence>
<evidence type="ECO:0000256" key="3">
    <source>
        <dbReference type="ARBA" id="ARBA00022989"/>
    </source>
</evidence>
<protein>
    <recommendedName>
        <fullName evidence="8">RTA1 domain protein</fullName>
    </recommendedName>
</protein>
<feature type="transmembrane region" description="Helical" evidence="5">
    <location>
        <begin position="78"/>
        <end position="95"/>
    </location>
</feature>